<dbReference type="PANTHER" id="PTHR11058:SF9">
    <property type="entry name" value="NADH-UBIQUINONE OXIDOREDUCTASE CHAIN 3"/>
    <property type="match status" value="1"/>
</dbReference>
<organism evidence="9 10">
    <name type="scientific">Arcicella lustrica</name>
    <dbReference type="NCBI Taxonomy" id="2984196"/>
    <lineage>
        <taxon>Bacteria</taxon>
        <taxon>Pseudomonadati</taxon>
        <taxon>Bacteroidota</taxon>
        <taxon>Cytophagia</taxon>
        <taxon>Cytophagales</taxon>
        <taxon>Flectobacillaceae</taxon>
        <taxon>Arcicella</taxon>
    </lineage>
</organism>
<dbReference type="HAMAP" id="MF_01394">
    <property type="entry name" value="NDH1_NuoA"/>
    <property type="match status" value="1"/>
</dbReference>
<dbReference type="Pfam" id="PF00507">
    <property type="entry name" value="Oxidored_q4"/>
    <property type="match status" value="1"/>
</dbReference>
<comment type="subcellular location">
    <subcellularLocation>
        <location evidence="7 8">Cell membrane</location>
        <topology evidence="7 8">Multi-pass membrane protein</topology>
    </subcellularLocation>
    <subcellularLocation>
        <location evidence="1">Membrane</location>
        <topology evidence="1">Multi-pass membrane protein</topology>
    </subcellularLocation>
</comment>
<evidence type="ECO:0000256" key="4">
    <source>
        <dbReference type="ARBA" id="ARBA00022692"/>
    </source>
</evidence>
<comment type="similarity">
    <text evidence="2 7 8">Belongs to the complex I subunit 3 family.</text>
</comment>
<keyword evidence="3 7" id="KW-0813">Transport</keyword>
<dbReference type="Gene3D" id="1.20.58.1610">
    <property type="entry name" value="NADH:ubiquinone/plastoquinone oxidoreductase, chain 3"/>
    <property type="match status" value="1"/>
</dbReference>
<dbReference type="EMBL" id="JAYGIM010000008">
    <property type="protein sequence ID" value="MEA5427304.1"/>
    <property type="molecule type" value="Genomic_DNA"/>
</dbReference>
<dbReference type="InterPro" id="IPR023043">
    <property type="entry name" value="NAD(P)H_OxRDtase_bac/plastid"/>
</dbReference>
<evidence type="ECO:0000256" key="5">
    <source>
        <dbReference type="ARBA" id="ARBA00022989"/>
    </source>
</evidence>
<dbReference type="InterPro" id="IPR038430">
    <property type="entry name" value="NDAH_ubi_oxred_su3_sf"/>
</dbReference>
<sequence>MTMLTDFGYILLFIISAIVFVAVILFLAKLIRPNRPNEEKLTTYESGEEPDGNANVRFNIRFYVIALIFILFDVELIFLFPWATVFGNKRLIAETDGLWGWFSLVEMFVFVGVLLIGLAYAWIKGHLDWVRPEVKTTEYESKIPTSLYDKINQKYSQ</sequence>
<evidence type="ECO:0000313" key="9">
    <source>
        <dbReference type="EMBL" id="MEA5427304.1"/>
    </source>
</evidence>
<keyword evidence="7 8" id="KW-0520">NAD</keyword>
<evidence type="ECO:0000256" key="1">
    <source>
        <dbReference type="ARBA" id="ARBA00004141"/>
    </source>
</evidence>
<keyword evidence="5 7" id="KW-1133">Transmembrane helix</keyword>
<dbReference type="SUPFAM" id="SSF103473">
    <property type="entry name" value="MFS general substrate transporter"/>
    <property type="match status" value="1"/>
</dbReference>
<evidence type="ECO:0000256" key="6">
    <source>
        <dbReference type="ARBA" id="ARBA00023136"/>
    </source>
</evidence>
<keyword evidence="6 7" id="KW-0472">Membrane</keyword>
<gene>
    <name evidence="7" type="primary">nuoA</name>
    <name evidence="9" type="ORF">VB798_11995</name>
</gene>
<evidence type="ECO:0000313" key="10">
    <source>
        <dbReference type="Proteomes" id="UP001302222"/>
    </source>
</evidence>
<proteinExistence type="inferred from homology"/>
<comment type="caution">
    <text evidence="9">The sequence shown here is derived from an EMBL/GenBank/DDBJ whole genome shotgun (WGS) entry which is preliminary data.</text>
</comment>
<keyword evidence="7" id="KW-1003">Cell membrane</keyword>
<evidence type="ECO:0000256" key="8">
    <source>
        <dbReference type="RuleBase" id="RU003639"/>
    </source>
</evidence>
<name>A0ABU5SJ89_9BACT</name>
<dbReference type="InterPro" id="IPR000440">
    <property type="entry name" value="NADH_UbQ/plastoQ_OxRdtase_su3"/>
</dbReference>
<keyword evidence="10" id="KW-1185">Reference proteome</keyword>
<evidence type="ECO:0000256" key="3">
    <source>
        <dbReference type="ARBA" id="ARBA00022448"/>
    </source>
</evidence>
<feature type="transmembrane region" description="Helical" evidence="7">
    <location>
        <begin position="62"/>
        <end position="86"/>
    </location>
</feature>
<feature type="transmembrane region" description="Helical" evidence="7">
    <location>
        <begin position="6"/>
        <end position="28"/>
    </location>
</feature>
<dbReference type="EC" id="7.1.1.-" evidence="7"/>
<comment type="catalytic activity">
    <reaction evidence="7 8">
        <text>a quinone + NADH + 5 H(+)(in) = a quinol + NAD(+) + 4 H(+)(out)</text>
        <dbReference type="Rhea" id="RHEA:57888"/>
        <dbReference type="ChEBI" id="CHEBI:15378"/>
        <dbReference type="ChEBI" id="CHEBI:24646"/>
        <dbReference type="ChEBI" id="CHEBI:57540"/>
        <dbReference type="ChEBI" id="CHEBI:57945"/>
        <dbReference type="ChEBI" id="CHEBI:132124"/>
    </reaction>
</comment>
<feature type="transmembrane region" description="Helical" evidence="7">
    <location>
        <begin position="98"/>
        <end position="123"/>
    </location>
</feature>
<reference evidence="9 10" key="1">
    <citation type="submission" date="2023-12" db="EMBL/GenBank/DDBJ databases">
        <title>Novel species of the genus Arcicella isolated from rivers.</title>
        <authorList>
            <person name="Lu H."/>
        </authorList>
    </citation>
    <scope>NUCLEOTIDE SEQUENCE [LARGE SCALE GENOMIC DNA]</scope>
    <source>
        <strain evidence="9 10">DC25W</strain>
    </source>
</reference>
<evidence type="ECO:0000256" key="7">
    <source>
        <dbReference type="HAMAP-Rule" id="MF_01394"/>
    </source>
</evidence>
<evidence type="ECO:0000256" key="2">
    <source>
        <dbReference type="ARBA" id="ARBA00008472"/>
    </source>
</evidence>
<dbReference type="InterPro" id="IPR036259">
    <property type="entry name" value="MFS_trans_sf"/>
</dbReference>
<protein>
    <recommendedName>
        <fullName evidence="7">NADH-quinone oxidoreductase subunit A</fullName>
        <ecNumber evidence="7">7.1.1.-</ecNumber>
    </recommendedName>
    <alternativeName>
        <fullName evidence="7">NADH dehydrogenase I subunit A</fullName>
    </alternativeName>
    <alternativeName>
        <fullName evidence="7">NDH-1 subunit A</fullName>
    </alternativeName>
    <alternativeName>
        <fullName evidence="7">NUO1</fullName>
    </alternativeName>
</protein>
<dbReference type="PANTHER" id="PTHR11058">
    <property type="entry name" value="NADH-UBIQUINONE OXIDOREDUCTASE CHAIN 3"/>
    <property type="match status" value="1"/>
</dbReference>
<accession>A0ABU5SJ89</accession>
<keyword evidence="4 7" id="KW-0812">Transmembrane</keyword>
<comment type="subunit">
    <text evidence="7">NDH-1 is composed of 14 different subunits. Subunits NuoA, H, J, K, L, M, N constitute the membrane sector of the complex.</text>
</comment>
<dbReference type="Proteomes" id="UP001302222">
    <property type="component" value="Unassembled WGS sequence"/>
</dbReference>
<comment type="function">
    <text evidence="7">NDH-1 shuttles electrons from NADH, via FMN and iron-sulfur (Fe-S) centers, to quinones in the respiratory chain. The immediate electron acceptor for the enzyme in this species is believed to be a menaquinone. Couples the redox reaction to proton translocation (for every two electrons transferred, four hydrogen ions are translocated across the cytoplasmic membrane), and thus conserves the redox energy in a proton gradient.</text>
</comment>
<keyword evidence="7 8" id="KW-0874">Quinone</keyword>
<keyword evidence="7" id="KW-1278">Translocase</keyword>